<gene>
    <name evidence="3" type="ORF">GCM10008024_10060</name>
    <name evidence="4" type="ORF">SAMN05444006_10386</name>
</gene>
<feature type="transmembrane region" description="Helical" evidence="1">
    <location>
        <begin position="7"/>
        <end position="26"/>
    </location>
</feature>
<dbReference type="RefSeq" id="WP_035842045.1">
    <property type="nucleotide sequence ID" value="NZ_BNAB01000003.1"/>
</dbReference>
<reference evidence="3" key="1">
    <citation type="journal article" date="2014" name="Int. J. Syst. Evol. Microbiol.">
        <title>Complete genome sequence of Corynebacterium casei LMG S-19264T (=DSM 44701T), isolated from a smear-ripened cheese.</title>
        <authorList>
            <consortium name="US DOE Joint Genome Institute (JGI-PGF)"/>
            <person name="Walter F."/>
            <person name="Albersmeier A."/>
            <person name="Kalinowski J."/>
            <person name="Ruckert C."/>
        </authorList>
    </citation>
    <scope>NUCLEOTIDE SEQUENCE</scope>
    <source>
        <strain evidence="3">CGMCC 1.10859</strain>
    </source>
</reference>
<dbReference type="EMBL" id="BNAB01000003">
    <property type="protein sequence ID" value="GHE00020.1"/>
    <property type="molecule type" value="Genomic_DNA"/>
</dbReference>
<reference evidence="3" key="3">
    <citation type="submission" date="2023-06" db="EMBL/GenBank/DDBJ databases">
        <authorList>
            <person name="Sun Q."/>
            <person name="Zhou Y."/>
        </authorList>
    </citation>
    <scope>NUCLEOTIDE SEQUENCE</scope>
    <source>
        <strain evidence="3">CGMCC 1.10859</strain>
    </source>
</reference>
<evidence type="ECO:0000313" key="5">
    <source>
        <dbReference type="Proteomes" id="UP000199541"/>
    </source>
</evidence>
<dbReference type="CDD" id="cd14797">
    <property type="entry name" value="DUF302"/>
    <property type="match status" value="1"/>
</dbReference>
<sequence length="188" mass="20805">MTLLRNLLALVGLVAVIALLWVLWTFRGFDPQAPRVYWNMARDLAATGDAAAATVWKAKVAPGLTFADVDQSIQSTAQADNIKDVGQLPLGDQVAAMMGKPWRKLKIYLYCNPLTAAKMVDYSDAYSAYLPCRLALLQDKSGQLWLYSLNMDMMIHGGKPLPPDLRKEAVHVRKVILDIMHKSASGDF</sequence>
<evidence type="ECO:0000313" key="6">
    <source>
        <dbReference type="Proteomes" id="UP000634647"/>
    </source>
</evidence>
<dbReference type="Gene3D" id="3.30.310.70">
    <property type="entry name" value="TT1751-like domain"/>
    <property type="match status" value="1"/>
</dbReference>
<dbReference type="AlphaFoldDB" id="A0AAN4UPE7"/>
<dbReference type="SUPFAM" id="SSF103247">
    <property type="entry name" value="TT1751-like"/>
    <property type="match status" value="1"/>
</dbReference>
<keyword evidence="1" id="KW-1133">Transmembrane helix</keyword>
<feature type="domain" description="DUF302" evidence="2">
    <location>
        <begin position="92"/>
        <end position="149"/>
    </location>
</feature>
<accession>A0AAN4UPE7</accession>
<name>A0AAN4UPE7_9RHOB</name>
<keyword evidence="5" id="KW-1185">Reference proteome</keyword>
<reference evidence="4 5" key="2">
    <citation type="submission" date="2016-10" db="EMBL/GenBank/DDBJ databases">
        <authorList>
            <person name="Varghese N."/>
            <person name="Submissions S."/>
        </authorList>
    </citation>
    <scope>NUCLEOTIDE SEQUENCE [LARGE SCALE GENOMIC DNA]</scope>
    <source>
        <strain evidence="4 5">DSM 24802</strain>
    </source>
</reference>
<dbReference type="InterPro" id="IPR005180">
    <property type="entry name" value="DUF302"/>
</dbReference>
<dbReference type="EMBL" id="FNOB01000003">
    <property type="protein sequence ID" value="SDW38660.1"/>
    <property type="molecule type" value="Genomic_DNA"/>
</dbReference>
<keyword evidence="1" id="KW-0472">Membrane</keyword>
<comment type="caution">
    <text evidence="3">The sequence shown here is derived from an EMBL/GenBank/DDBJ whole genome shotgun (WGS) entry which is preliminary data.</text>
</comment>
<dbReference type="Pfam" id="PF03625">
    <property type="entry name" value="DUF302"/>
    <property type="match status" value="1"/>
</dbReference>
<dbReference type="InterPro" id="IPR035923">
    <property type="entry name" value="TT1751-like_sf"/>
</dbReference>
<keyword evidence="1" id="KW-0812">Transmembrane</keyword>
<dbReference type="Proteomes" id="UP000634647">
    <property type="component" value="Unassembled WGS sequence"/>
</dbReference>
<evidence type="ECO:0000313" key="4">
    <source>
        <dbReference type="EMBL" id="SDW38660.1"/>
    </source>
</evidence>
<organism evidence="3 6">
    <name type="scientific">Allgaiera indica</name>
    <dbReference type="NCBI Taxonomy" id="765699"/>
    <lineage>
        <taxon>Bacteria</taxon>
        <taxon>Pseudomonadati</taxon>
        <taxon>Pseudomonadota</taxon>
        <taxon>Alphaproteobacteria</taxon>
        <taxon>Rhodobacterales</taxon>
        <taxon>Paracoccaceae</taxon>
        <taxon>Allgaiera</taxon>
    </lineage>
</organism>
<evidence type="ECO:0000256" key="1">
    <source>
        <dbReference type="SAM" id="Phobius"/>
    </source>
</evidence>
<evidence type="ECO:0000313" key="3">
    <source>
        <dbReference type="EMBL" id="GHE00020.1"/>
    </source>
</evidence>
<evidence type="ECO:0000259" key="2">
    <source>
        <dbReference type="Pfam" id="PF03625"/>
    </source>
</evidence>
<dbReference type="Proteomes" id="UP000199541">
    <property type="component" value="Unassembled WGS sequence"/>
</dbReference>
<proteinExistence type="predicted"/>
<protein>
    <recommendedName>
        <fullName evidence="2">DUF302 domain-containing protein</fullName>
    </recommendedName>
</protein>